<dbReference type="FunFam" id="3.30.160.60:FF:000125">
    <property type="entry name" value="Putative zinc finger protein 143"/>
    <property type="match status" value="1"/>
</dbReference>
<feature type="region of interest" description="Disordered" evidence="6">
    <location>
        <begin position="171"/>
        <end position="202"/>
    </location>
</feature>
<keyword evidence="4" id="KW-0862">Zinc</keyword>
<dbReference type="Pfam" id="PF00096">
    <property type="entry name" value="zf-C2H2"/>
    <property type="match status" value="1"/>
</dbReference>
<keyword evidence="1" id="KW-0479">Metal-binding</keyword>
<dbReference type="SUPFAM" id="SSF57667">
    <property type="entry name" value="beta-beta-alpha zinc fingers"/>
    <property type="match status" value="1"/>
</dbReference>
<dbReference type="SMART" id="SM00355">
    <property type="entry name" value="ZnF_C2H2"/>
    <property type="match status" value="2"/>
</dbReference>
<evidence type="ECO:0000256" key="1">
    <source>
        <dbReference type="ARBA" id="ARBA00022723"/>
    </source>
</evidence>
<gene>
    <name evidence="8" type="ORF">NDN08_003591</name>
</gene>
<feature type="domain" description="C2H2-type" evidence="7">
    <location>
        <begin position="49"/>
        <end position="78"/>
    </location>
</feature>
<feature type="region of interest" description="Disordered" evidence="6">
    <location>
        <begin position="81"/>
        <end position="107"/>
    </location>
</feature>
<keyword evidence="9" id="KW-1185">Reference proteome</keyword>
<feature type="compositionally biased region" description="Polar residues" evidence="6">
    <location>
        <begin position="90"/>
        <end position="107"/>
    </location>
</feature>
<comment type="caution">
    <text evidence="8">The sequence shown here is derived from an EMBL/GenBank/DDBJ whole genome shotgun (WGS) entry which is preliminary data.</text>
</comment>
<dbReference type="InterPro" id="IPR013087">
    <property type="entry name" value="Znf_C2H2_type"/>
</dbReference>
<evidence type="ECO:0000256" key="6">
    <source>
        <dbReference type="SAM" id="MobiDB-lite"/>
    </source>
</evidence>
<keyword evidence="3 5" id="KW-0863">Zinc-finger</keyword>
<dbReference type="GO" id="GO:0000981">
    <property type="term" value="F:DNA-binding transcription factor activity, RNA polymerase II-specific"/>
    <property type="evidence" value="ECO:0007669"/>
    <property type="project" value="TreeGrafter"/>
</dbReference>
<dbReference type="FunFam" id="3.30.160.60:FF:000671">
    <property type="entry name" value="Zinc finger protein 26"/>
    <property type="match status" value="1"/>
</dbReference>
<name>A0AAV8UX84_9RHOD</name>
<evidence type="ECO:0000259" key="7">
    <source>
        <dbReference type="PROSITE" id="PS50157"/>
    </source>
</evidence>
<dbReference type="AlphaFoldDB" id="A0AAV8UX84"/>
<evidence type="ECO:0000256" key="5">
    <source>
        <dbReference type="PROSITE-ProRule" id="PRU00042"/>
    </source>
</evidence>
<dbReference type="PANTHER" id="PTHR23235:SF120">
    <property type="entry name" value="KRUPPEL-LIKE FACTOR 15"/>
    <property type="match status" value="1"/>
</dbReference>
<evidence type="ECO:0000256" key="3">
    <source>
        <dbReference type="ARBA" id="ARBA00022771"/>
    </source>
</evidence>
<dbReference type="EMBL" id="JAMWBK010000003">
    <property type="protein sequence ID" value="KAJ8907109.1"/>
    <property type="molecule type" value="Genomic_DNA"/>
</dbReference>
<reference evidence="8 9" key="1">
    <citation type="journal article" date="2023" name="Nat. Commun.">
        <title>Origin of minicircular mitochondrial genomes in red algae.</title>
        <authorList>
            <person name="Lee Y."/>
            <person name="Cho C.H."/>
            <person name="Lee Y.M."/>
            <person name="Park S.I."/>
            <person name="Yang J.H."/>
            <person name="West J.A."/>
            <person name="Bhattacharya D."/>
            <person name="Yoon H.S."/>
        </authorList>
    </citation>
    <scope>NUCLEOTIDE SEQUENCE [LARGE SCALE GENOMIC DNA]</scope>
    <source>
        <strain evidence="8 9">CCMP1338</strain>
        <tissue evidence="8">Whole cell</tissue>
    </source>
</reference>
<proteinExistence type="predicted"/>
<dbReference type="Gene3D" id="3.30.160.60">
    <property type="entry name" value="Classic Zinc Finger"/>
    <property type="match status" value="2"/>
</dbReference>
<accession>A0AAV8UX84</accession>
<sequence>MEGRISKQAVAPRKGKKRYACHFEGCNKDFGKNYNLKAHIRMHTGEKPFKCNYADCGKTFMWRSSWISHLAAHKGLASQQQISGGDAPASRTQTTNGGAASVSSEPANPASYSNILAYLNSPSVRTAYQQGQGAMNMRNDGMQAQRMPQNQQYSFDQIIGNTQQQTAPAVQGRPQAYPPAGKPQPWMGKDEATKQQQASQAQDLARFLSGERKQTAGPGYAAGGAVHRGDQGCSNDQHNESAYRFMESMGSVEEPTQRMGMPVESDWSTNGTRPAVDQNDVKRELLAKQVNFADLTRDASATLPTVSQLDQMDEKEQQALMSGADLNEHIRSLELDLGDFYVDDEDSKHADRADVGSAKRKEIRFAEAAVKRSNPSKAKVSDRFTAMSPMVVTGVPSPFHPGYGTGTTPGMPGGGGGLTGSALGAFSGWNMQTPTGLPPISPGRGLGVFSPSPFMSPGGLLASPTLMSPGVGRASNVVGTTFPAPLADGSGE</sequence>
<evidence type="ECO:0000313" key="9">
    <source>
        <dbReference type="Proteomes" id="UP001157974"/>
    </source>
</evidence>
<dbReference type="GO" id="GO:0008270">
    <property type="term" value="F:zinc ion binding"/>
    <property type="evidence" value="ECO:0007669"/>
    <property type="project" value="UniProtKB-KW"/>
</dbReference>
<organism evidence="8 9">
    <name type="scientific">Rhodosorus marinus</name>
    <dbReference type="NCBI Taxonomy" id="101924"/>
    <lineage>
        <taxon>Eukaryota</taxon>
        <taxon>Rhodophyta</taxon>
        <taxon>Stylonematophyceae</taxon>
        <taxon>Stylonematales</taxon>
        <taxon>Stylonemataceae</taxon>
        <taxon>Rhodosorus</taxon>
    </lineage>
</organism>
<keyword evidence="2" id="KW-0677">Repeat</keyword>
<protein>
    <recommendedName>
        <fullName evidence="7">C2H2-type domain-containing protein</fullName>
    </recommendedName>
</protein>
<dbReference type="GO" id="GO:0000978">
    <property type="term" value="F:RNA polymerase II cis-regulatory region sequence-specific DNA binding"/>
    <property type="evidence" value="ECO:0007669"/>
    <property type="project" value="TreeGrafter"/>
</dbReference>
<dbReference type="InterPro" id="IPR036236">
    <property type="entry name" value="Znf_C2H2_sf"/>
</dbReference>
<evidence type="ECO:0000313" key="8">
    <source>
        <dbReference type="EMBL" id="KAJ8907109.1"/>
    </source>
</evidence>
<evidence type="ECO:0000256" key="4">
    <source>
        <dbReference type="ARBA" id="ARBA00022833"/>
    </source>
</evidence>
<dbReference type="Proteomes" id="UP001157974">
    <property type="component" value="Unassembled WGS sequence"/>
</dbReference>
<dbReference type="PANTHER" id="PTHR23235">
    <property type="entry name" value="KRUEPPEL-LIKE TRANSCRIPTION FACTOR"/>
    <property type="match status" value="1"/>
</dbReference>
<dbReference type="PROSITE" id="PS00028">
    <property type="entry name" value="ZINC_FINGER_C2H2_1"/>
    <property type="match status" value="2"/>
</dbReference>
<feature type="domain" description="C2H2-type" evidence="7">
    <location>
        <begin position="19"/>
        <end position="48"/>
    </location>
</feature>
<dbReference type="PROSITE" id="PS50157">
    <property type="entry name" value="ZINC_FINGER_C2H2_2"/>
    <property type="match status" value="2"/>
</dbReference>
<evidence type="ECO:0000256" key="2">
    <source>
        <dbReference type="ARBA" id="ARBA00022737"/>
    </source>
</evidence>